<dbReference type="InterPro" id="IPR031680">
    <property type="entry name" value="Hepar_II_III_N"/>
</dbReference>
<feature type="domain" description="Bacterial Ig" evidence="8">
    <location>
        <begin position="664"/>
        <end position="742"/>
    </location>
</feature>
<sequence>MKKITIALLTVAIFIGSSIHSYAAAIVDKEIFLTKRSGITKDTVLNADRILDGELFVSPKYPFYKPYKAINWKEDPYKNTTWRLYYQSLDTLSYLTNAYEVTKDPKYLSYGFSLIQSFWKANGNPARPTDSYTYNAHALANRTNNLLYFYHYFISSPIVTYSSKQYLKTVLRKHGTYLNSSKYYNSKTNHGYFQDRSLFELASYFPEETTSVQWKSNAVYRTKTHIKRDFTPEGLHKEHSPQYFLVVLNLVQDMNKIAEDAELTQFLLKEQNAFSKLVLSNFTIPRLGDSDQTKLPKTTSYSVLDPEFEYVLTKGKQGKQPSLVSNISNSVAVIRDGWGANTTSLLFTTSNFSTTHKHADDLSFILTQKGKEIFTDSGKYNYDTKDAYQKYLRSTFAHNVVTVDGKSYPISSSNVGKAKMTNFIDTPEHVIVMGEHTIYSGVRVYRTIVYLKNKKVTLIQDEIISDANHKTNQVFNIGQNVPTQTLDSNTVLLNNSMTMKQHVQSNLVEYYGQKSPIRGFGSTLFNNLYPLKQLDFESNGNNVQYFTSLSSTPNNVSQFSLNEDLYTISMSDGSTYNVAKPMTTPFVNKFTNLDIKLNGFTQGGANINVLSGQTVIATGQATTTGNFAIDVPLQLAGTNLTVVATSKNGQYTASGTVTVKDEIAPDIPTINTVSANSKIITGKAEGNATVIVKVGNRTYTTKADKYGKYQIKVTMPIKKGTNISVSAKDLSGNMSDLFKLKAS</sequence>
<evidence type="ECO:0000256" key="4">
    <source>
        <dbReference type="ARBA" id="ARBA00023239"/>
    </source>
</evidence>
<proteinExistence type="predicted"/>
<feature type="signal peptide" evidence="5">
    <location>
        <begin position="1"/>
        <end position="23"/>
    </location>
</feature>
<evidence type="ECO:0000256" key="2">
    <source>
        <dbReference type="ARBA" id="ARBA00022729"/>
    </source>
</evidence>
<evidence type="ECO:0000313" key="9">
    <source>
        <dbReference type="EMBL" id="GGI17221.1"/>
    </source>
</evidence>
<evidence type="ECO:0000313" key="10">
    <source>
        <dbReference type="Proteomes" id="UP000626244"/>
    </source>
</evidence>
<evidence type="ECO:0000259" key="6">
    <source>
        <dbReference type="Pfam" id="PF07940"/>
    </source>
</evidence>
<dbReference type="Gene3D" id="2.60.40.10">
    <property type="entry name" value="Immunoglobulins"/>
    <property type="match status" value="1"/>
</dbReference>
<evidence type="ECO:0000256" key="1">
    <source>
        <dbReference type="ARBA" id="ARBA00004418"/>
    </source>
</evidence>
<dbReference type="Pfam" id="PF17936">
    <property type="entry name" value="Big_6"/>
    <property type="match status" value="2"/>
</dbReference>
<feature type="chain" id="PRO_5035260823" description="Heparinase II/III-like protein" evidence="5">
    <location>
        <begin position="24"/>
        <end position="743"/>
    </location>
</feature>
<feature type="domain" description="Heparin-sulfate lyase N-terminal" evidence="7">
    <location>
        <begin position="39"/>
        <end position="265"/>
    </location>
</feature>
<dbReference type="InterPro" id="IPR012480">
    <property type="entry name" value="Hepar_II_III_C"/>
</dbReference>
<dbReference type="Pfam" id="PF16889">
    <property type="entry name" value="Hepar_II_III_N"/>
    <property type="match status" value="1"/>
</dbReference>
<dbReference type="AlphaFoldDB" id="A0A8J3F206"/>
<dbReference type="Gene3D" id="2.70.98.70">
    <property type="match status" value="1"/>
</dbReference>
<dbReference type="InterPro" id="IPR008929">
    <property type="entry name" value="Chondroitin_lyas"/>
</dbReference>
<gene>
    <name evidence="9" type="ORF">GCM10007380_36860</name>
</gene>
<feature type="domain" description="Bacterial Ig" evidence="8">
    <location>
        <begin position="585"/>
        <end position="661"/>
    </location>
</feature>
<dbReference type="Pfam" id="PF07940">
    <property type="entry name" value="Hepar_II_III_C"/>
    <property type="match status" value="1"/>
</dbReference>
<dbReference type="PANTHER" id="PTHR39210:SF1">
    <property type="entry name" value="HEPARIN-SULFATE LYASE"/>
    <property type="match status" value="1"/>
</dbReference>
<evidence type="ECO:0008006" key="11">
    <source>
        <dbReference type="Google" id="ProtNLM"/>
    </source>
</evidence>
<evidence type="ECO:0000256" key="5">
    <source>
        <dbReference type="SAM" id="SignalP"/>
    </source>
</evidence>
<reference evidence="10" key="1">
    <citation type="journal article" date="2019" name="Int. J. Syst. Evol. Microbiol.">
        <title>The Global Catalogue of Microorganisms (GCM) 10K type strain sequencing project: providing services to taxonomists for standard genome sequencing and annotation.</title>
        <authorList>
            <consortium name="The Broad Institute Genomics Platform"/>
            <consortium name="The Broad Institute Genome Sequencing Center for Infectious Disease"/>
            <person name="Wu L."/>
            <person name="Ma J."/>
        </authorList>
    </citation>
    <scope>NUCLEOTIDE SEQUENCE [LARGE SCALE GENOMIC DNA]</scope>
    <source>
        <strain evidence="10">CGMCC 1.14993</strain>
    </source>
</reference>
<keyword evidence="4" id="KW-0456">Lyase</keyword>
<dbReference type="InterPro" id="IPR013783">
    <property type="entry name" value="Ig-like_fold"/>
</dbReference>
<dbReference type="GO" id="GO:0016829">
    <property type="term" value="F:lyase activity"/>
    <property type="evidence" value="ECO:0007669"/>
    <property type="project" value="UniProtKB-KW"/>
</dbReference>
<dbReference type="GO" id="GO:0042597">
    <property type="term" value="C:periplasmic space"/>
    <property type="evidence" value="ECO:0007669"/>
    <property type="project" value="UniProtKB-SubCell"/>
</dbReference>
<keyword evidence="3" id="KW-0574">Periplasm</keyword>
<dbReference type="SUPFAM" id="SSF48230">
    <property type="entry name" value="Chondroitin AC/alginate lyase"/>
    <property type="match status" value="1"/>
</dbReference>
<organism evidence="9 10">
    <name type="scientific">Gottfriedia solisilvae</name>
    <dbReference type="NCBI Taxonomy" id="1516104"/>
    <lineage>
        <taxon>Bacteria</taxon>
        <taxon>Bacillati</taxon>
        <taxon>Bacillota</taxon>
        <taxon>Bacilli</taxon>
        <taxon>Bacillales</taxon>
        <taxon>Bacillaceae</taxon>
        <taxon>Gottfriedia</taxon>
    </lineage>
</organism>
<comment type="subcellular location">
    <subcellularLocation>
        <location evidence="1">Periplasm</location>
    </subcellularLocation>
</comment>
<feature type="domain" description="Heparinase II/III-like C-terminal" evidence="6">
    <location>
        <begin position="340"/>
        <end position="497"/>
    </location>
</feature>
<keyword evidence="10" id="KW-1185">Reference proteome</keyword>
<comment type="caution">
    <text evidence="9">The sequence shown here is derived from an EMBL/GenBank/DDBJ whole genome shotgun (WGS) entry which is preliminary data.</text>
</comment>
<dbReference type="EMBL" id="BMHB01000003">
    <property type="protein sequence ID" value="GGI17221.1"/>
    <property type="molecule type" value="Genomic_DNA"/>
</dbReference>
<dbReference type="InterPro" id="IPR041498">
    <property type="entry name" value="Big_6"/>
</dbReference>
<protein>
    <recommendedName>
        <fullName evidence="11">Heparinase II/III-like protein</fullName>
    </recommendedName>
</protein>
<evidence type="ECO:0000256" key="3">
    <source>
        <dbReference type="ARBA" id="ARBA00022764"/>
    </source>
</evidence>
<dbReference type="RefSeq" id="WP_088002291.1">
    <property type="nucleotide sequence ID" value="NZ_BMHB01000003.1"/>
</dbReference>
<dbReference type="PANTHER" id="PTHR39210">
    <property type="entry name" value="HEPARIN-SULFATE LYASE"/>
    <property type="match status" value="1"/>
</dbReference>
<dbReference type="Proteomes" id="UP000626244">
    <property type="component" value="Unassembled WGS sequence"/>
</dbReference>
<dbReference type="Gene3D" id="1.50.10.100">
    <property type="entry name" value="Chondroitin AC/alginate lyase"/>
    <property type="match status" value="1"/>
</dbReference>
<accession>A0A8J3F206</accession>
<keyword evidence="2 5" id="KW-0732">Signal</keyword>
<name>A0A8J3F206_9BACI</name>
<evidence type="ECO:0000259" key="7">
    <source>
        <dbReference type="Pfam" id="PF16889"/>
    </source>
</evidence>
<dbReference type="OrthoDB" id="7335480at2"/>
<evidence type="ECO:0000259" key="8">
    <source>
        <dbReference type="Pfam" id="PF17936"/>
    </source>
</evidence>